<dbReference type="Gene3D" id="3.90.960.10">
    <property type="entry name" value="YbaK/aminoacyl-tRNA synthetase-associated domain"/>
    <property type="match status" value="1"/>
</dbReference>
<keyword evidence="3" id="KW-0436">Ligase</keyword>
<dbReference type="Pfam" id="PF04073">
    <property type="entry name" value="tRNA_edit"/>
    <property type="match status" value="1"/>
</dbReference>
<dbReference type="AlphaFoldDB" id="A0A2M8EZP9"/>
<dbReference type="EMBL" id="PFSC01000084">
    <property type="protein sequence ID" value="PJC32518.1"/>
    <property type="molecule type" value="Genomic_DNA"/>
</dbReference>
<evidence type="ECO:0000256" key="1">
    <source>
        <dbReference type="ARBA" id="ARBA00010201"/>
    </source>
</evidence>
<evidence type="ECO:0000313" key="4">
    <source>
        <dbReference type="Proteomes" id="UP000231383"/>
    </source>
</evidence>
<gene>
    <name evidence="3" type="ORF">CO051_03065</name>
</gene>
<evidence type="ECO:0000313" key="3">
    <source>
        <dbReference type="EMBL" id="PJC32518.1"/>
    </source>
</evidence>
<accession>A0A2M8EZP9</accession>
<sequence length="159" mass="18066">MKNIYQVLQDLEIQYAKHEHPAVFTVEDANKYVINTETGHSKNLFLRNRKGNKYYLVVLESEKKADLKKLAVTLGEKGLSFATEEKLMKYLGLTPGSVSPFGLINDLEKVVTVLIDTELMQNETIGFHPNINTATLVVNTGDFKKFLKWTGNEVIYLEI</sequence>
<dbReference type="GO" id="GO:0002161">
    <property type="term" value="F:aminoacyl-tRNA deacylase activity"/>
    <property type="evidence" value="ECO:0007669"/>
    <property type="project" value="InterPro"/>
</dbReference>
<dbReference type="GO" id="GO:0004812">
    <property type="term" value="F:aminoacyl-tRNA ligase activity"/>
    <property type="evidence" value="ECO:0007669"/>
    <property type="project" value="UniProtKB-KW"/>
</dbReference>
<dbReference type="PANTHER" id="PTHR31423:SF3">
    <property type="entry name" value="PROLYL-TRNA SYNTHETASE ASSOCIATED DOMAIN-CONTAINING PROTEIN 1-RELATED"/>
    <property type="match status" value="1"/>
</dbReference>
<proteinExistence type="inferred from homology"/>
<dbReference type="FunFam" id="3.90.960.10:FF:000005">
    <property type="entry name" value="Putative prolyl-tRNA synthetase"/>
    <property type="match status" value="1"/>
</dbReference>
<dbReference type="InterPro" id="IPR007214">
    <property type="entry name" value="YbaK/aa-tRNA-synth-assoc-dom"/>
</dbReference>
<evidence type="ECO:0000259" key="2">
    <source>
        <dbReference type="Pfam" id="PF04073"/>
    </source>
</evidence>
<dbReference type="Proteomes" id="UP000231383">
    <property type="component" value="Unassembled WGS sequence"/>
</dbReference>
<feature type="domain" description="YbaK/aminoacyl-tRNA synthetase-associated" evidence="2">
    <location>
        <begin position="20"/>
        <end position="146"/>
    </location>
</feature>
<dbReference type="PANTHER" id="PTHR31423">
    <property type="entry name" value="YBAK DOMAIN-CONTAINING PROTEIN"/>
    <property type="match status" value="1"/>
</dbReference>
<comment type="caution">
    <text evidence="3">The sequence shown here is derived from an EMBL/GenBank/DDBJ whole genome shotgun (WGS) entry which is preliminary data.</text>
</comment>
<organism evidence="3 4">
    <name type="scientific">Candidatus Roizmanbacteria bacterium CG_4_9_14_0_2_um_filter_39_13</name>
    <dbReference type="NCBI Taxonomy" id="1974839"/>
    <lineage>
        <taxon>Bacteria</taxon>
        <taxon>Candidatus Roizmaniibacteriota</taxon>
    </lineage>
</organism>
<protein>
    <submittedName>
        <fullName evidence="3">Prolyl-tRNA synthetase associated domain-containing protein</fullName>
    </submittedName>
</protein>
<name>A0A2M8EZP9_9BACT</name>
<comment type="similarity">
    <text evidence="1">Belongs to the PRORSD1 family.</text>
</comment>
<dbReference type="SUPFAM" id="SSF55826">
    <property type="entry name" value="YbaK/ProRS associated domain"/>
    <property type="match status" value="1"/>
</dbReference>
<dbReference type="InterPro" id="IPR036754">
    <property type="entry name" value="YbaK/aa-tRNA-synt-asso_dom_sf"/>
</dbReference>
<dbReference type="InterPro" id="IPR040285">
    <property type="entry name" value="ProX/PRXD1"/>
</dbReference>
<dbReference type="CDD" id="cd04335">
    <property type="entry name" value="PrdX_deacylase"/>
    <property type="match status" value="1"/>
</dbReference>
<keyword evidence="3" id="KW-0030">Aminoacyl-tRNA synthetase</keyword>
<reference evidence="4" key="1">
    <citation type="submission" date="2017-09" db="EMBL/GenBank/DDBJ databases">
        <title>Depth-based differentiation of microbial function through sediment-hosted aquifers and enrichment of novel symbionts in the deep terrestrial subsurface.</title>
        <authorList>
            <person name="Probst A.J."/>
            <person name="Ladd B."/>
            <person name="Jarett J.K."/>
            <person name="Geller-Mcgrath D.E."/>
            <person name="Sieber C.M.K."/>
            <person name="Emerson J.B."/>
            <person name="Anantharaman K."/>
            <person name="Thomas B.C."/>
            <person name="Malmstrom R."/>
            <person name="Stieglmeier M."/>
            <person name="Klingl A."/>
            <person name="Woyke T."/>
            <person name="Ryan C.M."/>
            <person name="Banfield J.F."/>
        </authorList>
    </citation>
    <scope>NUCLEOTIDE SEQUENCE [LARGE SCALE GENOMIC DNA]</scope>
</reference>